<feature type="transmembrane region" description="Helical" evidence="5">
    <location>
        <begin position="211"/>
        <end position="233"/>
    </location>
</feature>
<dbReference type="InterPro" id="IPR013525">
    <property type="entry name" value="ABC2_TM"/>
</dbReference>
<dbReference type="InterPro" id="IPR051784">
    <property type="entry name" value="Nod_factor_ABC_transporter"/>
</dbReference>
<dbReference type="InterPro" id="IPR000412">
    <property type="entry name" value="ABC_2_transport"/>
</dbReference>
<name>A0ABU8HF13_9BACI</name>
<evidence type="ECO:0000256" key="4">
    <source>
        <dbReference type="ARBA" id="ARBA00023136"/>
    </source>
</evidence>
<feature type="transmembrane region" description="Helical" evidence="5">
    <location>
        <begin position="46"/>
        <end position="65"/>
    </location>
</feature>
<dbReference type="EMBL" id="JBBAXC010000010">
    <property type="protein sequence ID" value="MEI5907935.1"/>
    <property type="molecule type" value="Genomic_DNA"/>
</dbReference>
<dbReference type="RefSeq" id="WP_336587378.1">
    <property type="nucleotide sequence ID" value="NZ_JBBAXC010000010.1"/>
</dbReference>
<evidence type="ECO:0000313" key="8">
    <source>
        <dbReference type="Proteomes" id="UP001312865"/>
    </source>
</evidence>
<dbReference type="PIRSF" id="PIRSF006648">
    <property type="entry name" value="DrrB"/>
    <property type="match status" value="1"/>
</dbReference>
<comment type="caution">
    <text evidence="7">The sequence shown here is derived from an EMBL/GenBank/DDBJ whole genome shotgun (WGS) entry which is preliminary data.</text>
</comment>
<accession>A0ABU8HF13</accession>
<dbReference type="Pfam" id="PF01061">
    <property type="entry name" value="ABC2_membrane"/>
    <property type="match status" value="1"/>
</dbReference>
<keyword evidence="3 5" id="KW-1133">Transmembrane helix</keyword>
<evidence type="ECO:0000256" key="3">
    <source>
        <dbReference type="ARBA" id="ARBA00022989"/>
    </source>
</evidence>
<sequence>MNIIFKSMIIHSLRDKISVFYALVFPIILMLLLSIFFDGASTDIKILTGVTAVSTIFWGMQGIAFQIHSQRNKGVYKLLKLTPMPVISFVFIMVAARTILGFIITSIIWVFGIIYFNIDITFISVTTTSSFIILGILCFTSIGFLLANLASNEGQINIYANLIQIPMIFMSEAFYRLPNAPDWLLLIGKYLPFEYYVKGFNGILDRSYDNLYSGMFIVSVYFLATVLLSVFTFKWDEKQRINIRLRKTSA</sequence>
<reference evidence="7 8" key="1">
    <citation type="journal article" date="2018" name="J. Microbiol.">
        <title>Bacillus spongiae sp. nov., isolated from sponge of Jeju Island.</title>
        <authorList>
            <person name="Lee G.E."/>
            <person name="Im W.T."/>
            <person name="Park J.S."/>
        </authorList>
    </citation>
    <scope>NUCLEOTIDE SEQUENCE [LARGE SCALE GENOMIC DNA]</scope>
    <source>
        <strain evidence="7 8">135PIL107-10</strain>
    </source>
</reference>
<feature type="domain" description="ABC-2 type transporter transmembrane" evidence="6">
    <location>
        <begin position="3"/>
        <end position="203"/>
    </location>
</feature>
<feature type="transmembrane region" description="Helical" evidence="5">
    <location>
        <begin position="122"/>
        <end position="146"/>
    </location>
</feature>
<feature type="transmembrane region" description="Helical" evidence="5">
    <location>
        <begin position="20"/>
        <end position="40"/>
    </location>
</feature>
<evidence type="ECO:0000256" key="1">
    <source>
        <dbReference type="ARBA" id="ARBA00004141"/>
    </source>
</evidence>
<organism evidence="7 8">
    <name type="scientific">Bacillus spongiae</name>
    <dbReference type="NCBI Taxonomy" id="2683610"/>
    <lineage>
        <taxon>Bacteria</taxon>
        <taxon>Bacillati</taxon>
        <taxon>Bacillota</taxon>
        <taxon>Bacilli</taxon>
        <taxon>Bacillales</taxon>
        <taxon>Bacillaceae</taxon>
        <taxon>Bacillus</taxon>
    </lineage>
</organism>
<feature type="transmembrane region" description="Helical" evidence="5">
    <location>
        <begin position="158"/>
        <end position="177"/>
    </location>
</feature>
<evidence type="ECO:0000313" key="7">
    <source>
        <dbReference type="EMBL" id="MEI5907935.1"/>
    </source>
</evidence>
<dbReference type="Proteomes" id="UP001312865">
    <property type="component" value="Unassembled WGS sequence"/>
</dbReference>
<evidence type="ECO:0000256" key="5">
    <source>
        <dbReference type="SAM" id="Phobius"/>
    </source>
</evidence>
<keyword evidence="4 5" id="KW-0472">Membrane</keyword>
<proteinExistence type="predicted"/>
<keyword evidence="2 5" id="KW-0812">Transmembrane</keyword>
<evidence type="ECO:0000256" key="2">
    <source>
        <dbReference type="ARBA" id="ARBA00022692"/>
    </source>
</evidence>
<comment type="subcellular location">
    <subcellularLocation>
        <location evidence="1">Membrane</location>
        <topology evidence="1">Multi-pass membrane protein</topology>
    </subcellularLocation>
</comment>
<evidence type="ECO:0000259" key="6">
    <source>
        <dbReference type="Pfam" id="PF01061"/>
    </source>
</evidence>
<dbReference type="PANTHER" id="PTHR43229:SF6">
    <property type="entry name" value="ABC-TYPE MULTIDRUG TRANSPORT SYSTEM, PERMEASE COMPONENT"/>
    <property type="match status" value="1"/>
</dbReference>
<dbReference type="PANTHER" id="PTHR43229">
    <property type="entry name" value="NODULATION PROTEIN J"/>
    <property type="match status" value="1"/>
</dbReference>
<gene>
    <name evidence="7" type="ORF">WAK64_12805</name>
</gene>
<keyword evidence="8" id="KW-1185">Reference proteome</keyword>
<protein>
    <submittedName>
        <fullName evidence="7">ABC transporter permease</fullName>
    </submittedName>
</protein>
<feature type="transmembrane region" description="Helical" evidence="5">
    <location>
        <begin position="86"/>
        <end position="116"/>
    </location>
</feature>